<organism evidence="9 10">
    <name type="scientific">Micavibrio aeruginosavorus</name>
    <dbReference type="NCBI Taxonomy" id="349221"/>
    <lineage>
        <taxon>Bacteria</taxon>
        <taxon>Pseudomonadati</taxon>
        <taxon>Bdellovibrionota</taxon>
        <taxon>Bdellovibrionia</taxon>
        <taxon>Bdellovibrionales</taxon>
        <taxon>Pseudobdellovibrionaceae</taxon>
        <taxon>Micavibrio</taxon>
    </lineage>
</organism>
<dbReference type="InterPro" id="IPR015967">
    <property type="entry name" value="Rcmb_RecR_Znf"/>
</dbReference>
<sequence length="203" mass="21787">MSYSSRQNDGPLDSLIRALAGLPGLGPRSARRIALYLLTNREKTMTPLMQALEQTAAQVRACSACGNLDLSDPCRICANPQRAQNIMCVVAGVADLWAIERTGVFKGRYHILGGILSALDGVTPDMLSIRALLDRLEGTEEVILALSATVDGQTTAHYLGDRLQDARPGIKITRLAHGVPVGGELDYLDEGTIMTAMKSRALV</sequence>
<dbReference type="Gene3D" id="3.40.1360.10">
    <property type="match status" value="1"/>
</dbReference>
<dbReference type="Gene3D" id="1.10.8.420">
    <property type="entry name" value="RecR Domain 1"/>
    <property type="match status" value="1"/>
</dbReference>
<dbReference type="HAMAP" id="MF_00017">
    <property type="entry name" value="RecR"/>
    <property type="match status" value="1"/>
</dbReference>
<dbReference type="CDD" id="cd01025">
    <property type="entry name" value="TOPRIM_recR"/>
    <property type="match status" value="1"/>
</dbReference>
<dbReference type="PANTHER" id="PTHR30446:SF0">
    <property type="entry name" value="RECOMBINATION PROTEIN RECR"/>
    <property type="match status" value="1"/>
</dbReference>
<comment type="similarity">
    <text evidence="7">Belongs to the RecR family.</text>
</comment>
<feature type="zinc finger region" description="C4-type" evidence="7">
    <location>
        <begin position="62"/>
        <end position="77"/>
    </location>
</feature>
<keyword evidence="2 7" id="KW-0227">DNA damage</keyword>
<evidence type="ECO:0000256" key="2">
    <source>
        <dbReference type="ARBA" id="ARBA00022763"/>
    </source>
</evidence>
<gene>
    <name evidence="7 9" type="primary">recR</name>
    <name evidence="9" type="ORF">HYS17_00055</name>
</gene>
<dbReference type="PANTHER" id="PTHR30446">
    <property type="entry name" value="RECOMBINATION PROTEIN RECR"/>
    <property type="match status" value="1"/>
</dbReference>
<keyword evidence="4 7" id="KW-0862">Zinc</keyword>
<dbReference type="InterPro" id="IPR023627">
    <property type="entry name" value="Rcmb_RecR"/>
</dbReference>
<keyword evidence="5 7" id="KW-0233">DNA recombination</keyword>
<dbReference type="Pfam" id="PF13662">
    <property type="entry name" value="Toprim_4"/>
    <property type="match status" value="1"/>
</dbReference>
<evidence type="ECO:0000256" key="6">
    <source>
        <dbReference type="ARBA" id="ARBA00023204"/>
    </source>
</evidence>
<dbReference type="Gene3D" id="6.10.250.240">
    <property type="match status" value="1"/>
</dbReference>
<dbReference type="InterPro" id="IPR000093">
    <property type="entry name" value="DNA_Rcmb_RecR"/>
</dbReference>
<proteinExistence type="inferred from homology"/>
<dbReference type="SUPFAM" id="SSF111304">
    <property type="entry name" value="Recombination protein RecR"/>
    <property type="match status" value="1"/>
</dbReference>
<dbReference type="Gene3D" id="3.30.60.80">
    <property type="match status" value="1"/>
</dbReference>
<protein>
    <recommendedName>
        <fullName evidence="7">Recombination protein RecR</fullName>
    </recommendedName>
</protein>
<evidence type="ECO:0000313" key="9">
    <source>
        <dbReference type="EMBL" id="QQG36223.1"/>
    </source>
</evidence>
<dbReference type="PROSITE" id="PS50880">
    <property type="entry name" value="TOPRIM"/>
    <property type="match status" value="1"/>
</dbReference>
<dbReference type="Pfam" id="PF21176">
    <property type="entry name" value="RecR_HhH"/>
    <property type="match status" value="1"/>
</dbReference>
<dbReference type="NCBIfam" id="TIGR00615">
    <property type="entry name" value="recR"/>
    <property type="match status" value="1"/>
</dbReference>
<evidence type="ECO:0000256" key="4">
    <source>
        <dbReference type="ARBA" id="ARBA00022833"/>
    </source>
</evidence>
<dbReference type="AlphaFoldDB" id="A0A7T5R2A4"/>
<accession>A0A7T5R2A4</accession>
<evidence type="ECO:0000313" key="10">
    <source>
        <dbReference type="Proteomes" id="UP000595362"/>
    </source>
</evidence>
<evidence type="ECO:0000256" key="7">
    <source>
        <dbReference type="HAMAP-Rule" id="MF_00017"/>
    </source>
</evidence>
<dbReference type="EMBL" id="CP066681">
    <property type="protein sequence ID" value="QQG36223.1"/>
    <property type="molecule type" value="Genomic_DNA"/>
</dbReference>
<name>A0A7T5R2A4_9BACT</name>
<evidence type="ECO:0000256" key="5">
    <source>
        <dbReference type="ARBA" id="ARBA00023172"/>
    </source>
</evidence>
<reference evidence="9 10" key="1">
    <citation type="submission" date="2020-07" db="EMBL/GenBank/DDBJ databases">
        <title>Huge and variable diversity of episymbiotic CPR bacteria and DPANN archaea in groundwater ecosystems.</title>
        <authorList>
            <person name="He C.Y."/>
            <person name="Keren R."/>
            <person name="Whittaker M."/>
            <person name="Farag I.F."/>
            <person name="Doudna J."/>
            <person name="Cate J.H.D."/>
            <person name="Banfield J.F."/>
        </authorList>
    </citation>
    <scope>NUCLEOTIDE SEQUENCE [LARGE SCALE GENOMIC DNA]</scope>
    <source>
        <strain evidence="9">NC_groundwater_70_Ag_B-0.1um_54_66</strain>
    </source>
</reference>
<keyword evidence="3 7" id="KW-0863">Zinc-finger</keyword>
<comment type="function">
    <text evidence="7">May play a role in DNA repair. It seems to be involved in an RecBC-independent recombinational process of DNA repair. It may act with RecF and RecO.</text>
</comment>
<dbReference type="InterPro" id="IPR006171">
    <property type="entry name" value="TOPRIM_dom"/>
</dbReference>
<evidence type="ECO:0000259" key="8">
    <source>
        <dbReference type="PROSITE" id="PS50880"/>
    </source>
</evidence>
<evidence type="ECO:0000256" key="1">
    <source>
        <dbReference type="ARBA" id="ARBA00022723"/>
    </source>
</evidence>
<dbReference type="GO" id="GO:0006310">
    <property type="term" value="P:DNA recombination"/>
    <property type="evidence" value="ECO:0007669"/>
    <property type="project" value="UniProtKB-UniRule"/>
</dbReference>
<dbReference type="InterPro" id="IPR034137">
    <property type="entry name" value="TOPRIM_RecR"/>
</dbReference>
<keyword evidence="1 7" id="KW-0479">Metal-binding</keyword>
<dbReference type="GO" id="GO:0006281">
    <property type="term" value="P:DNA repair"/>
    <property type="evidence" value="ECO:0007669"/>
    <property type="project" value="UniProtKB-UniRule"/>
</dbReference>
<dbReference type="Pfam" id="PF21175">
    <property type="entry name" value="RecR_C"/>
    <property type="match status" value="1"/>
</dbReference>
<dbReference type="GO" id="GO:0003677">
    <property type="term" value="F:DNA binding"/>
    <property type="evidence" value="ECO:0007669"/>
    <property type="project" value="UniProtKB-UniRule"/>
</dbReference>
<evidence type="ECO:0000256" key="3">
    <source>
        <dbReference type="ARBA" id="ARBA00022771"/>
    </source>
</evidence>
<dbReference type="Pfam" id="PF02132">
    <property type="entry name" value="RecR_ZnF"/>
    <property type="match status" value="1"/>
</dbReference>
<feature type="domain" description="Toprim" evidence="8">
    <location>
        <begin position="85"/>
        <end position="180"/>
    </location>
</feature>
<dbReference type="Proteomes" id="UP000595362">
    <property type="component" value="Chromosome"/>
</dbReference>
<keyword evidence="6 7" id="KW-0234">DNA repair</keyword>
<dbReference type="GO" id="GO:0008270">
    <property type="term" value="F:zinc ion binding"/>
    <property type="evidence" value="ECO:0007669"/>
    <property type="project" value="UniProtKB-KW"/>
</dbReference>